<evidence type="ECO:0000256" key="4">
    <source>
        <dbReference type="ARBA" id="ARBA00002931"/>
    </source>
</evidence>
<dbReference type="InterPro" id="IPR055152">
    <property type="entry name" value="Transketolase-like_C_2"/>
</dbReference>
<feature type="binding site" evidence="17">
    <location>
        <position position="214"/>
    </location>
    <ligand>
        <name>thiamine diphosphate</name>
        <dbReference type="ChEBI" id="CHEBI:58937"/>
    </ligand>
</feature>
<dbReference type="InterPro" id="IPR005475">
    <property type="entry name" value="Transketolase-like_Pyr-bd"/>
</dbReference>
<feature type="binding site" evidence="16">
    <location>
        <position position="290"/>
    </location>
    <ligand>
        <name>substrate</name>
    </ligand>
</feature>
<feature type="site" description="Important for catalytic activity" evidence="19">
    <location>
        <position position="290"/>
    </location>
</feature>
<dbReference type="FunFam" id="3.40.50.970:FF:000004">
    <property type="entry name" value="Transketolase"/>
    <property type="match status" value="1"/>
</dbReference>
<feature type="binding site" evidence="17">
    <location>
        <position position="467"/>
    </location>
    <ligand>
        <name>thiamine diphosphate</name>
        <dbReference type="ChEBI" id="CHEBI:58937"/>
    </ligand>
</feature>
<evidence type="ECO:0000256" key="17">
    <source>
        <dbReference type="PIRSR" id="PIRSR605478-3"/>
    </source>
</evidence>
<keyword evidence="9 18" id="KW-0479">Metal-binding</keyword>
<evidence type="ECO:0000256" key="9">
    <source>
        <dbReference type="ARBA" id="ARBA00022723"/>
    </source>
</evidence>
<dbReference type="Pfam" id="PF02779">
    <property type="entry name" value="Transket_pyr"/>
    <property type="match status" value="1"/>
</dbReference>
<name>A0A544CBX9_VIBCL</name>
<dbReference type="Gene3D" id="3.40.50.920">
    <property type="match status" value="1"/>
</dbReference>
<comment type="caution">
    <text evidence="23">The sequence shown here is derived from an EMBL/GenBank/DDBJ whole genome shotgun (WGS) entry which is preliminary data.</text>
</comment>
<evidence type="ECO:0000256" key="5">
    <source>
        <dbReference type="ARBA" id="ARBA00007131"/>
    </source>
</evidence>
<dbReference type="InterPro" id="IPR029061">
    <property type="entry name" value="THDP-binding"/>
</dbReference>
<evidence type="ECO:0000256" key="21">
    <source>
        <dbReference type="SAM" id="Phobius"/>
    </source>
</evidence>
<evidence type="ECO:0000256" key="15">
    <source>
        <dbReference type="PIRSR" id="PIRSR605478-1"/>
    </source>
</evidence>
<comment type="cofactor">
    <cofactor evidence="2">
        <name>Mn(2+)</name>
        <dbReference type="ChEBI" id="CHEBI:29035"/>
    </cofactor>
</comment>
<evidence type="ECO:0000313" key="23">
    <source>
        <dbReference type="EMBL" id="TQP16122.1"/>
    </source>
</evidence>
<dbReference type="FunFam" id="3.40.50.920:FF:000003">
    <property type="entry name" value="Transketolase"/>
    <property type="match status" value="1"/>
</dbReference>
<dbReference type="CDD" id="cd02012">
    <property type="entry name" value="TPP_TK"/>
    <property type="match status" value="1"/>
</dbReference>
<comment type="cofactor">
    <cofactor evidence="1">
        <name>Ca(2+)</name>
        <dbReference type="ChEBI" id="CHEBI:29108"/>
    </cofactor>
</comment>
<dbReference type="SUPFAM" id="SSF52922">
    <property type="entry name" value="TK C-terminal domain-like"/>
    <property type="match status" value="1"/>
</dbReference>
<feature type="binding site" evidence="16">
    <location>
        <position position="550"/>
    </location>
    <ligand>
        <name>substrate</name>
    </ligand>
</feature>
<evidence type="ECO:0000256" key="19">
    <source>
        <dbReference type="PIRSR" id="PIRSR605478-5"/>
    </source>
</evidence>
<dbReference type="InterPro" id="IPR033247">
    <property type="entry name" value="Transketolase_fam"/>
</dbReference>
<dbReference type="Gene3D" id="3.40.50.970">
    <property type="match status" value="2"/>
</dbReference>
<dbReference type="CDD" id="cd07033">
    <property type="entry name" value="TPP_PYR_DXS_TK_like"/>
    <property type="match status" value="1"/>
</dbReference>
<evidence type="ECO:0000256" key="13">
    <source>
        <dbReference type="ARBA" id="ARBA00049473"/>
    </source>
</evidence>
<feature type="binding site" evidence="18">
    <location>
        <position position="216"/>
    </location>
    <ligand>
        <name>Mg(2+)</name>
        <dbReference type="ChEBI" id="CHEBI:18420"/>
    </ligand>
</feature>
<comment type="similarity">
    <text evidence="5 20">Belongs to the transketolase family.</text>
</comment>
<feature type="binding site" evidence="16">
    <location>
        <position position="491"/>
    </location>
    <ligand>
        <name>substrate</name>
    </ligand>
</feature>
<dbReference type="PANTHER" id="PTHR43522:SF2">
    <property type="entry name" value="TRANSKETOLASE 1-RELATED"/>
    <property type="match status" value="1"/>
</dbReference>
<dbReference type="Proteomes" id="UP000319979">
    <property type="component" value="Unassembled WGS sequence"/>
</dbReference>
<evidence type="ECO:0000256" key="8">
    <source>
        <dbReference type="ARBA" id="ARBA00022679"/>
    </source>
</evidence>
<feature type="binding site" evidence="18">
    <location>
        <position position="214"/>
    </location>
    <ligand>
        <name>Mg(2+)</name>
        <dbReference type="ChEBI" id="CHEBI:18420"/>
    </ligand>
</feature>
<feature type="binding site" evidence="16">
    <location>
        <position position="55"/>
    </location>
    <ligand>
        <name>substrate</name>
    </ligand>
</feature>
<evidence type="ECO:0000256" key="10">
    <source>
        <dbReference type="ARBA" id="ARBA00022837"/>
    </source>
</evidence>
<feature type="binding site" evidence="17">
    <location>
        <position position="185"/>
    </location>
    <ligand>
        <name>thiamine diphosphate</name>
        <dbReference type="ChEBI" id="CHEBI:58937"/>
    </ligand>
</feature>
<comment type="cofactor">
    <cofactor evidence="3">
        <name>Co(2+)</name>
        <dbReference type="ChEBI" id="CHEBI:48828"/>
    </cofactor>
</comment>
<feature type="binding site" evidence="16">
    <location>
        <position position="414"/>
    </location>
    <ligand>
        <name>substrate</name>
    </ligand>
</feature>
<dbReference type="FunFam" id="3.40.50.970:FF:000003">
    <property type="entry name" value="Transketolase"/>
    <property type="match status" value="1"/>
</dbReference>
<keyword evidence="11 18" id="KW-0460">Magnesium</keyword>
<gene>
    <name evidence="23" type="primary">tkt</name>
    <name evidence="23" type="ORF">FLM02_06250</name>
</gene>
<evidence type="ECO:0000256" key="2">
    <source>
        <dbReference type="ARBA" id="ARBA00001936"/>
    </source>
</evidence>
<sequence>MQQQGGFATIAATDFPHPFISLTSHLGVDMSSRKQLANAIRALSMDGVQKANSGHPGAPMGMADIAEVLWRSHLNHNPQNPNWADRDRFVLSNGHGSMLIYSLLHLSGYELSIDDLKNFRQLHSKTPGHPEYGYAPGIETTTGPLGQGITNAVGMAIAEKALAAQFNKPGHDIVDHFTYVFMGDGCLMEGISHEACSLAGTLGLGKLIAFWDDNGISIDGHVEGWFSDDTPKRFEAYGWHVIPAVDGHDADAINAAIEAAKAETSRPTLICTKTIIGFGSPNKAGSHDCHGAPLGNDEIKAAREFLGWEHAPFEIPADIYAAWDAKQAGASKEAAWNEKFAAYAKAYPAEAAEYKRRVAGELPANWEAATSEIIANLQANPANIASRKASQNALEAFGKLLPEFMGGSADLAPSNLTMWSGSKSLTAEDFSGNYIHYGVREFGMTAIINGIALHGGFVPYGATFLMFMEYARNAMRMAALMKVQNIQVYTHDSIGLGEDGPTHQPVEQIASLRMTPNMSTWRPCDQVESAMAWKLAIERKDAPSALIFSRQNLAQQPRSAEQVANIAKGGYILKDCAGQPELILIATGSEVELAVAAYEQLSAEGKAVRVVSMPSTDAFDKQDAAYREAVLPSAVTKRIAIEAGIADFWYKYVGFGGRIIGMTSFGESAPAGELFKLFGFTTENVVKQAKELLA</sequence>
<dbReference type="SMART" id="SM00861">
    <property type="entry name" value="Transket_pyr"/>
    <property type="match status" value="1"/>
</dbReference>
<evidence type="ECO:0000256" key="3">
    <source>
        <dbReference type="ARBA" id="ARBA00001941"/>
    </source>
</evidence>
<dbReference type="Pfam" id="PF00456">
    <property type="entry name" value="Transketolase_N"/>
    <property type="match status" value="1"/>
</dbReference>
<feature type="binding site" evidence="16">
    <location>
        <position position="503"/>
    </location>
    <ligand>
        <name>substrate</name>
    </ligand>
</feature>
<dbReference type="GO" id="GO:0004802">
    <property type="term" value="F:transketolase activity"/>
    <property type="evidence" value="ECO:0007669"/>
    <property type="project" value="UniProtKB-UniRule"/>
</dbReference>
<accession>A0A544CBX9</accession>
<evidence type="ECO:0000256" key="6">
    <source>
        <dbReference type="ARBA" id="ARBA00011738"/>
    </source>
</evidence>
<comment type="subunit">
    <text evidence="6 20">Homodimer.</text>
</comment>
<evidence type="ECO:0000256" key="11">
    <source>
        <dbReference type="ARBA" id="ARBA00022842"/>
    </source>
</evidence>
<comment type="cofactor">
    <cofactor evidence="17">
        <name>thiamine diphosphate</name>
        <dbReference type="ChEBI" id="CHEBI:58937"/>
    </cofactor>
    <text evidence="17">Binds 1 thiamine pyrophosphate per subunit. During the reaction, the substrate forms a covalent intermediate with the cofactor.</text>
</comment>
<proteinExistence type="inferred from homology"/>
<dbReference type="GO" id="GO:0005829">
    <property type="term" value="C:cytosol"/>
    <property type="evidence" value="ECO:0007669"/>
    <property type="project" value="TreeGrafter"/>
</dbReference>
<comment type="function">
    <text evidence="4 20">Catalyzes the transfer of a two-carbon ketol group from a ketose donor to an aldose acceptor, via a covalent intermediate with the cofactor thiamine pyrophosphate.</text>
</comment>
<feature type="binding site" evidence="17">
    <location>
        <position position="95"/>
    </location>
    <ligand>
        <name>thiamine diphosphate</name>
        <dbReference type="ChEBI" id="CHEBI:58937"/>
    </ligand>
</feature>
<evidence type="ECO:0000256" key="7">
    <source>
        <dbReference type="ARBA" id="ARBA00013152"/>
    </source>
</evidence>
<keyword evidence="12 17" id="KW-0786">Thiamine pyrophosphate</keyword>
<evidence type="ECO:0000256" key="18">
    <source>
        <dbReference type="PIRSR" id="PIRSR605478-4"/>
    </source>
</evidence>
<feature type="binding site" evidence="17">
    <location>
        <position position="290"/>
    </location>
    <ligand>
        <name>thiamine diphosphate</name>
        <dbReference type="ChEBI" id="CHEBI:58937"/>
    </ligand>
</feature>
<dbReference type="EC" id="2.2.1.1" evidence="7 14"/>
<feature type="binding site" evidence="16">
    <location>
        <position position="499"/>
    </location>
    <ligand>
        <name>substrate</name>
    </ligand>
</feature>
<evidence type="ECO:0000256" key="1">
    <source>
        <dbReference type="ARBA" id="ARBA00001913"/>
    </source>
</evidence>
<dbReference type="InterPro" id="IPR005474">
    <property type="entry name" value="Transketolase_N"/>
</dbReference>
<dbReference type="GO" id="GO:0046872">
    <property type="term" value="F:metal ion binding"/>
    <property type="evidence" value="ECO:0007669"/>
    <property type="project" value="UniProtKB-KW"/>
</dbReference>
<reference evidence="23 24" key="1">
    <citation type="submission" date="2019-07" db="EMBL/GenBank/DDBJ databases">
        <title>Phenotypic and genotypic antimicrobial resistance traits of Vibrio cholerae non-O1/non-O139 isolated from a large Austrian lake frequently associated with cases of infection.</title>
        <authorList>
            <person name="Lepuschitz S."/>
            <person name="Baron S."/>
            <person name="Larvor E."/>
            <person name="Granier S."/>
            <person name="Pretzer C."/>
            <person name="Mach R.L."/>
            <person name="Farnleitner A.H."/>
            <person name="Ruppitsch W."/>
            <person name="Pleininger S."/>
            <person name="Indra A."/>
            <person name="Kirschner A.K.T."/>
        </authorList>
    </citation>
    <scope>NUCLEOTIDE SEQUENCE [LARGE SCALE GENOMIC DNA]</scope>
    <source>
        <strain evidence="23 24">A12JL36W90</strain>
    </source>
</reference>
<feature type="binding site" evidence="17">
    <location>
        <begin position="143"/>
        <end position="145"/>
    </location>
    <ligand>
        <name>thiamine diphosphate</name>
        <dbReference type="ChEBI" id="CHEBI:58937"/>
    </ligand>
</feature>
<keyword evidence="21" id="KW-1133">Transmembrane helix</keyword>
<dbReference type="InterPro" id="IPR020826">
    <property type="entry name" value="Transketolase_BS"/>
</dbReference>
<keyword evidence="10 20" id="KW-0106">Calcium</keyword>
<evidence type="ECO:0000256" key="16">
    <source>
        <dbReference type="PIRSR" id="PIRSR605478-2"/>
    </source>
</evidence>
<dbReference type="AlphaFoldDB" id="A0A544CBX9"/>
<feature type="active site" description="Proton donor" evidence="15">
    <location>
        <position position="441"/>
    </location>
</feature>
<comment type="cofactor">
    <cofactor evidence="18">
        <name>Mg(2+)</name>
        <dbReference type="ChEBI" id="CHEBI:18420"/>
    </cofactor>
    <text evidence="18">Binds 1 Mg(2+) ion per subunit. Can also utilize other divalent metal cations, such as Ca(2+), Mn(2+) and Co(2+).</text>
</comment>
<evidence type="ECO:0000313" key="24">
    <source>
        <dbReference type="Proteomes" id="UP000319979"/>
    </source>
</evidence>
<dbReference type="SUPFAM" id="SSF52518">
    <property type="entry name" value="Thiamin diphosphate-binding fold (THDP-binding)"/>
    <property type="match status" value="2"/>
</dbReference>
<feature type="site" description="Important for catalytic activity" evidence="19">
    <location>
        <position position="55"/>
    </location>
</feature>
<evidence type="ECO:0000256" key="20">
    <source>
        <dbReference type="RuleBase" id="RU004996"/>
    </source>
</evidence>
<keyword evidence="8 20" id="KW-0808">Transferase</keyword>
<evidence type="ECO:0000256" key="12">
    <source>
        <dbReference type="ARBA" id="ARBA00023052"/>
    </source>
</evidence>
<dbReference type="InterPro" id="IPR049557">
    <property type="entry name" value="Transketolase_CS"/>
</dbReference>
<dbReference type="NCBIfam" id="TIGR00232">
    <property type="entry name" value="tktlase_bact"/>
    <property type="match status" value="1"/>
</dbReference>
<dbReference type="PROSITE" id="PS00801">
    <property type="entry name" value="TRANSKETOLASE_1"/>
    <property type="match status" value="1"/>
</dbReference>
<feature type="transmembrane region" description="Helical" evidence="21">
    <location>
        <begin position="446"/>
        <end position="467"/>
    </location>
</feature>
<dbReference type="PROSITE" id="PS00802">
    <property type="entry name" value="TRANSKETOLASE_2"/>
    <property type="match status" value="1"/>
</dbReference>
<feature type="binding site" evidence="16">
    <location>
        <position position="387"/>
    </location>
    <ligand>
        <name>substrate</name>
    </ligand>
</feature>
<dbReference type="PANTHER" id="PTHR43522">
    <property type="entry name" value="TRANSKETOLASE"/>
    <property type="match status" value="1"/>
</dbReference>
<dbReference type="EMBL" id="VIOS01000014">
    <property type="protein sequence ID" value="TQP16122.1"/>
    <property type="molecule type" value="Genomic_DNA"/>
</dbReference>
<dbReference type="GO" id="GO:0009052">
    <property type="term" value="P:pentose-phosphate shunt, non-oxidative branch"/>
    <property type="evidence" value="ECO:0007669"/>
    <property type="project" value="UniProtKB-ARBA"/>
</dbReference>
<dbReference type="Pfam" id="PF22613">
    <property type="entry name" value="Transketolase_C_1"/>
    <property type="match status" value="1"/>
</dbReference>
<organism evidence="23 24">
    <name type="scientific">Vibrio cholerae</name>
    <dbReference type="NCBI Taxonomy" id="666"/>
    <lineage>
        <taxon>Bacteria</taxon>
        <taxon>Pseudomonadati</taxon>
        <taxon>Pseudomonadota</taxon>
        <taxon>Gammaproteobacteria</taxon>
        <taxon>Vibrionales</taxon>
        <taxon>Vibrionaceae</taxon>
        <taxon>Vibrio</taxon>
    </lineage>
</organism>
<feature type="domain" description="Transketolase-like pyrimidine-binding" evidence="22">
    <location>
        <begin position="384"/>
        <end position="555"/>
    </location>
</feature>
<dbReference type="InterPro" id="IPR009014">
    <property type="entry name" value="Transketo_C/PFOR_II"/>
</dbReference>
<keyword evidence="21" id="KW-0812">Transmembrane</keyword>
<dbReference type="InterPro" id="IPR005478">
    <property type="entry name" value="Transketolase_bac-like"/>
</dbReference>
<feature type="binding site" evidence="18">
    <location>
        <position position="184"/>
    </location>
    <ligand>
        <name>Mg(2+)</name>
        <dbReference type="ChEBI" id="CHEBI:18420"/>
    </ligand>
</feature>
<comment type="cofactor">
    <cofactor evidence="20">
        <name>Mg(2+)</name>
        <dbReference type="ChEBI" id="CHEBI:18420"/>
    </cofactor>
    <cofactor evidence="20">
        <name>Ca(2+)</name>
        <dbReference type="ChEBI" id="CHEBI:29108"/>
    </cofactor>
    <cofactor evidence="20">
        <name>Mn(2+)</name>
        <dbReference type="ChEBI" id="CHEBI:29035"/>
    </cofactor>
    <cofactor evidence="20">
        <name>Co(2+)</name>
        <dbReference type="ChEBI" id="CHEBI:48828"/>
    </cofactor>
    <text evidence="20">Binds 1 Mg(2+) ion per subunit. Can also utilize other divalent metal cations, such as Ca(2+), Mn(2+) and Co(2+).</text>
</comment>
<evidence type="ECO:0000259" key="22">
    <source>
        <dbReference type="SMART" id="SM00861"/>
    </source>
</evidence>
<protein>
    <recommendedName>
        <fullName evidence="7 14">Transketolase</fullName>
        <ecNumber evidence="7 14">2.2.1.1</ecNumber>
    </recommendedName>
</protein>
<keyword evidence="21" id="KW-0472">Membrane</keyword>
<comment type="catalytic activity">
    <reaction evidence="13 20">
        <text>D-sedoheptulose 7-phosphate + D-glyceraldehyde 3-phosphate = aldehydo-D-ribose 5-phosphate + D-xylulose 5-phosphate</text>
        <dbReference type="Rhea" id="RHEA:10508"/>
        <dbReference type="ChEBI" id="CHEBI:57483"/>
        <dbReference type="ChEBI" id="CHEBI:57737"/>
        <dbReference type="ChEBI" id="CHEBI:58273"/>
        <dbReference type="ChEBI" id="CHEBI:59776"/>
        <dbReference type="EC" id="2.2.1.1"/>
    </reaction>
</comment>
<evidence type="ECO:0000256" key="14">
    <source>
        <dbReference type="NCBIfam" id="TIGR00232"/>
    </source>
</evidence>